<evidence type="ECO:0000256" key="1">
    <source>
        <dbReference type="ARBA" id="ARBA00004651"/>
    </source>
</evidence>
<keyword evidence="4" id="KW-0997">Cell inner membrane</keyword>
<evidence type="ECO:0000256" key="7">
    <source>
        <dbReference type="ARBA" id="ARBA00023136"/>
    </source>
</evidence>
<feature type="transmembrane region" description="Helical" evidence="8">
    <location>
        <begin position="169"/>
        <end position="191"/>
    </location>
</feature>
<name>A0A1H4YGF4_RHOJO</name>
<dbReference type="Proteomes" id="UP000183407">
    <property type="component" value="Unassembled WGS sequence"/>
</dbReference>
<sequence length="327" mass="33108">MTSATLERTTLDISETLRKNSTLVYPFVSVFAIIAYFTITSPQFLTFDNATNIGRQAAVLLLVALAGTIVILIGSIDLSVGANVTLSGLVTAAAVDRIGLLGAIVAGVLAGAAIGFTNGAIYTGLKVPSFLVTLGTMSVCAGVAGHVSGGSAIVYSSTALPDFVNSKSLLGIPNVIFIVLAVAALLTAVSFRTKFGRYLYAIGGGEPVAVLSGINLRRYKILAFVLGGALCGLGGVILTGQVQAGSPSAGDALLLDSIAAVVMGGTALSGGLGGAHRTVLGVIVIALLSNGMDLTGVNNFTQEIVKGLVVVASVALTIDRSRYSFIK</sequence>
<evidence type="ECO:0000256" key="8">
    <source>
        <dbReference type="SAM" id="Phobius"/>
    </source>
</evidence>
<dbReference type="OrthoDB" id="3468954at2"/>
<feature type="transmembrane region" description="Helical" evidence="8">
    <location>
        <begin position="23"/>
        <end position="45"/>
    </location>
</feature>
<gene>
    <name evidence="9" type="ORF">SAMN04490220_3700</name>
</gene>
<feature type="transmembrane region" description="Helical" evidence="8">
    <location>
        <begin position="221"/>
        <end position="240"/>
    </location>
</feature>
<dbReference type="EMBL" id="FNTL01000004">
    <property type="protein sequence ID" value="SED16953.1"/>
    <property type="molecule type" value="Genomic_DNA"/>
</dbReference>
<accession>A0A1H4YGF4</accession>
<evidence type="ECO:0000256" key="2">
    <source>
        <dbReference type="ARBA" id="ARBA00022448"/>
    </source>
</evidence>
<comment type="subcellular location">
    <subcellularLocation>
        <location evidence="1">Cell membrane</location>
        <topology evidence="1">Multi-pass membrane protein</topology>
    </subcellularLocation>
</comment>
<dbReference type="InterPro" id="IPR001851">
    <property type="entry name" value="ABC_transp_permease"/>
</dbReference>
<keyword evidence="6 8" id="KW-1133">Transmembrane helix</keyword>
<dbReference type="CDD" id="cd06579">
    <property type="entry name" value="TM_PBP1_transp_AraH_like"/>
    <property type="match status" value="1"/>
</dbReference>
<feature type="transmembrane region" description="Helical" evidence="8">
    <location>
        <begin position="252"/>
        <end position="272"/>
    </location>
</feature>
<evidence type="ECO:0000256" key="3">
    <source>
        <dbReference type="ARBA" id="ARBA00022475"/>
    </source>
</evidence>
<evidence type="ECO:0000313" key="9">
    <source>
        <dbReference type="EMBL" id="SED16953.1"/>
    </source>
</evidence>
<dbReference type="PANTHER" id="PTHR32196">
    <property type="entry name" value="ABC TRANSPORTER PERMEASE PROTEIN YPHD-RELATED-RELATED"/>
    <property type="match status" value="1"/>
</dbReference>
<dbReference type="AlphaFoldDB" id="A0A1H4YGF4"/>
<dbReference type="GO" id="GO:0005886">
    <property type="term" value="C:plasma membrane"/>
    <property type="evidence" value="ECO:0007669"/>
    <property type="project" value="UniProtKB-SubCell"/>
</dbReference>
<organism evidence="9 10">
    <name type="scientific">Rhodococcus jostii</name>
    <dbReference type="NCBI Taxonomy" id="132919"/>
    <lineage>
        <taxon>Bacteria</taxon>
        <taxon>Bacillati</taxon>
        <taxon>Actinomycetota</taxon>
        <taxon>Actinomycetes</taxon>
        <taxon>Mycobacteriales</taxon>
        <taxon>Nocardiaceae</taxon>
        <taxon>Rhodococcus</taxon>
    </lineage>
</organism>
<dbReference type="Pfam" id="PF02653">
    <property type="entry name" value="BPD_transp_2"/>
    <property type="match status" value="1"/>
</dbReference>
<dbReference type="PANTHER" id="PTHR32196:SF21">
    <property type="entry name" value="ABC TRANSPORTER PERMEASE PROTEIN YPHD-RELATED"/>
    <property type="match status" value="1"/>
</dbReference>
<keyword evidence="5 8" id="KW-0812">Transmembrane</keyword>
<keyword evidence="3" id="KW-1003">Cell membrane</keyword>
<keyword evidence="7 8" id="KW-0472">Membrane</keyword>
<feature type="transmembrane region" description="Helical" evidence="8">
    <location>
        <begin position="98"/>
        <end position="117"/>
    </location>
</feature>
<evidence type="ECO:0000256" key="4">
    <source>
        <dbReference type="ARBA" id="ARBA00022519"/>
    </source>
</evidence>
<proteinExistence type="predicted"/>
<evidence type="ECO:0000313" key="10">
    <source>
        <dbReference type="Proteomes" id="UP000183407"/>
    </source>
</evidence>
<reference evidence="10" key="1">
    <citation type="submission" date="2016-10" db="EMBL/GenBank/DDBJ databases">
        <authorList>
            <person name="Varghese N."/>
        </authorList>
    </citation>
    <scope>NUCLEOTIDE SEQUENCE [LARGE SCALE GENOMIC DNA]</scope>
    <source>
        <strain evidence="10">DSM 44719</strain>
    </source>
</reference>
<dbReference type="RefSeq" id="WP_083400492.1">
    <property type="nucleotide sequence ID" value="NZ_FNTL01000004.1"/>
</dbReference>
<protein>
    <submittedName>
        <fullName evidence="9">Ribose transport system permease protein</fullName>
    </submittedName>
</protein>
<evidence type="ECO:0000256" key="6">
    <source>
        <dbReference type="ARBA" id="ARBA00022989"/>
    </source>
</evidence>
<keyword evidence="2" id="KW-0813">Transport</keyword>
<feature type="transmembrane region" description="Helical" evidence="8">
    <location>
        <begin position="57"/>
        <end position="78"/>
    </location>
</feature>
<feature type="transmembrane region" description="Helical" evidence="8">
    <location>
        <begin position="129"/>
        <end position="149"/>
    </location>
</feature>
<dbReference type="GO" id="GO:0022857">
    <property type="term" value="F:transmembrane transporter activity"/>
    <property type="evidence" value="ECO:0007669"/>
    <property type="project" value="InterPro"/>
</dbReference>
<evidence type="ECO:0000256" key="5">
    <source>
        <dbReference type="ARBA" id="ARBA00022692"/>
    </source>
</evidence>